<dbReference type="EMBL" id="CP018025">
    <property type="protein sequence ID" value="APD92061.1"/>
    <property type="molecule type" value="Genomic_DNA"/>
</dbReference>
<evidence type="ECO:0000313" key="1">
    <source>
        <dbReference type="EMBL" id="APD92061.1"/>
    </source>
</evidence>
<dbReference type="AlphaFoldDB" id="A0AAC9JEX5"/>
<proteinExistence type="predicted"/>
<dbReference type="Proteomes" id="UP000182101">
    <property type="component" value="Plasmid pAMCP48-600"/>
</dbReference>
<accession>A0AAC9JEX5</accession>
<protein>
    <submittedName>
        <fullName evidence="1">Uncharacterized protein</fullName>
    </submittedName>
</protein>
<geneLocation type="plasmid" evidence="2">
    <name>pamcp48-600</name>
</geneLocation>
<evidence type="ECO:0000313" key="2">
    <source>
        <dbReference type="Proteomes" id="UP000182101"/>
    </source>
</evidence>
<name>A0AAC9JEX5_9ALTE</name>
<organism evidence="1 2">
    <name type="scientific">Alteromonas mediterranea</name>
    <dbReference type="NCBI Taxonomy" id="314275"/>
    <lineage>
        <taxon>Bacteria</taxon>
        <taxon>Pseudomonadati</taxon>
        <taxon>Pseudomonadota</taxon>
        <taxon>Gammaproteobacteria</taxon>
        <taxon>Alteromonadales</taxon>
        <taxon>Alteromonadaceae</taxon>
        <taxon>Alteromonas/Salinimonas group</taxon>
        <taxon>Alteromonas</taxon>
    </lineage>
</organism>
<sequence>MSQPVFPSQALFTRNAGTIETNFKASPEAKSLIQELAEKYAFLIDDKMTVSKDRWIEIIKKQYDNPNVHADCDRLNALETMTRVLFDGDITLEKNKRASVLYGGTNLDDVEAFIHDGLNPLFEELEVGTYSLGLYVAQGGELTASVLEIE</sequence>
<keyword evidence="1" id="KW-0614">Plasmid</keyword>
<gene>
    <name evidence="1" type="ORF">BM524_19260</name>
</gene>
<dbReference type="RefSeq" id="WP_071960671.1">
    <property type="nucleotide sequence ID" value="NZ_CP018025.1"/>
</dbReference>
<reference evidence="1 2" key="1">
    <citation type="submission" date="2016-11" db="EMBL/GenBank/DDBJ databases">
        <title>Networking in microbes: conjugative elements and plasmids in the genus Alteromonas.</title>
        <authorList>
            <person name="Lopez-Perez M."/>
            <person name="Ramon-Marco N."/>
            <person name="Rodriguez-Valera F."/>
        </authorList>
    </citation>
    <scope>NUCLEOTIDE SEQUENCE [LARGE SCALE GENOMIC DNA]</scope>
    <source>
        <strain evidence="1 2">CP48</strain>
        <plasmid evidence="2">pamcp48-600</plasmid>
    </source>
</reference>